<name>A0A7V5NYY7_9BACT</name>
<organism evidence="1">
    <name type="scientific">Thermodesulfatator atlanticus</name>
    <dbReference type="NCBI Taxonomy" id="501497"/>
    <lineage>
        <taxon>Bacteria</taxon>
        <taxon>Pseudomonadati</taxon>
        <taxon>Thermodesulfobacteriota</taxon>
        <taxon>Thermodesulfobacteria</taxon>
        <taxon>Thermodesulfobacteriales</taxon>
        <taxon>Thermodesulfatatoraceae</taxon>
        <taxon>Thermodesulfatator</taxon>
    </lineage>
</organism>
<comment type="caution">
    <text evidence="1">The sequence shown here is derived from an EMBL/GenBank/DDBJ whole genome shotgun (WGS) entry which is preliminary data.</text>
</comment>
<proteinExistence type="predicted"/>
<evidence type="ECO:0000313" key="1">
    <source>
        <dbReference type="EMBL" id="HHI96790.1"/>
    </source>
</evidence>
<dbReference type="AlphaFoldDB" id="A0A7V5NYY7"/>
<dbReference type="Proteomes" id="UP000886101">
    <property type="component" value="Unassembled WGS sequence"/>
</dbReference>
<sequence length="71" mass="8407">MLTLKKLQQFKEYLESGAFFEDFDQRPQDGQAEMLDMLEVLFEICEIADQKLTEHFYRRLRGEDQGEGEGD</sequence>
<accession>A0A7V5NYY7</accession>
<reference evidence="1" key="1">
    <citation type="journal article" date="2020" name="mSystems">
        <title>Genome- and Community-Level Interaction Insights into Carbon Utilization and Element Cycling Functions of Hydrothermarchaeota in Hydrothermal Sediment.</title>
        <authorList>
            <person name="Zhou Z."/>
            <person name="Liu Y."/>
            <person name="Xu W."/>
            <person name="Pan J."/>
            <person name="Luo Z.H."/>
            <person name="Li M."/>
        </authorList>
    </citation>
    <scope>NUCLEOTIDE SEQUENCE [LARGE SCALE GENOMIC DNA]</scope>
    <source>
        <strain evidence="1">HyVt-533</strain>
    </source>
</reference>
<gene>
    <name evidence="1" type="ORF">ENJ96_02965</name>
</gene>
<protein>
    <submittedName>
        <fullName evidence="1">Uncharacterized protein</fullName>
    </submittedName>
</protein>
<dbReference type="EMBL" id="DROK01000088">
    <property type="protein sequence ID" value="HHI96790.1"/>
    <property type="molecule type" value="Genomic_DNA"/>
</dbReference>